<proteinExistence type="predicted"/>
<protein>
    <submittedName>
        <fullName evidence="2">Glutamate synthase large subunit</fullName>
    </submittedName>
</protein>
<sequence length="348" mass="35399">MAAGVGRAEQPGSVGRLLARSMAASDAKVLAFLTFVGQAVPGMLALAGTAELGKGGHWHSTVLQALMVLMDSNKAAMSSLLERQPAVGLGLLTLALDGMLAAHGQLQIQQAVDSGESAEAQQVAERMLGLLLASGLCSLAPSSRAAGGIGQLTKQARRHLDGTALAALAAADALEAAMQRVEPISYASSDSACCTKMGPGTVANCTVAPMRAWAQAAAAEPASLPGGQATLLAVLDALSDSLPTTSQLSNPGQQDSRSLDALALLVPRVPWLGPELCRRGLLTRLCQPTAVAGAAAMAGTVWRLMAATAAQLSADGQLPAAVRDRAAQAEHQLAESQRELPGGVTERP</sequence>
<gene>
    <name evidence="2" type="ORF">C2E21_1893</name>
</gene>
<comment type="caution">
    <text evidence="2">The sequence shown here is derived from an EMBL/GenBank/DDBJ whole genome shotgun (WGS) entry which is preliminary data.</text>
</comment>
<dbReference type="Proteomes" id="UP000239899">
    <property type="component" value="Unassembled WGS sequence"/>
</dbReference>
<feature type="region of interest" description="Disordered" evidence="1">
    <location>
        <begin position="325"/>
        <end position="348"/>
    </location>
</feature>
<dbReference type="AlphaFoldDB" id="A0A2P6TZK6"/>
<name>A0A2P6TZK6_CHLSO</name>
<evidence type="ECO:0000256" key="1">
    <source>
        <dbReference type="SAM" id="MobiDB-lite"/>
    </source>
</evidence>
<evidence type="ECO:0000313" key="3">
    <source>
        <dbReference type="Proteomes" id="UP000239899"/>
    </source>
</evidence>
<reference evidence="2 3" key="1">
    <citation type="journal article" date="2018" name="Plant J.">
        <title>Genome sequences of Chlorella sorokiniana UTEX 1602 and Micractinium conductrix SAG 241.80: implications to maltose excretion by a green alga.</title>
        <authorList>
            <person name="Arriola M.B."/>
            <person name="Velmurugan N."/>
            <person name="Zhang Y."/>
            <person name="Plunkett M.H."/>
            <person name="Hondzo H."/>
            <person name="Barney B.M."/>
        </authorList>
    </citation>
    <scope>NUCLEOTIDE SEQUENCE [LARGE SCALE GENOMIC DNA]</scope>
    <source>
        <strain evidence="3">UTEX 1602</strain>
    </source>
</reference>
<feature type="compositionally biased region" description="Basic and acidic residues" evidence="1">
    <location>
        <begin position="325"/>
        <end position="338"/>
    </location>
</feature>
<accession>A0A2P6TZK6</accession>
<keyword evidence="3" id="KW-1185">Reference proteome</keyword>
<organism evidence="2 3">
    <name type="scientific">Chlorella sorokiniana</name>
    <name type="common">Freshwater green alga</name>
    <dbReference type="NCBI Taxonomy" id="3076"/>
    <lineage>
        <taxon>Eukaryota</taxon>
        <taxon>Viridiplantae</taxon>
        <taxon>Chlorophyta</taxon>
        <taxon>core chlorophytes</taxon>
        <taxon>Trebouxiophyceae</taxon>
        <taxon>Chlorellales</taxon>
        <taxon>Chlorellaceae</taxon>
        <taxon>Chlorella clade</taxon>
        <taxon>Chlorella</taxon>
    </lineage>
</organism>
<dbReference type="EMBL" id="LHPG02000003">
    <property type="protein sequence ID" value="PRW59480.1"/>
    <property type="molecule type" value="Genomic_DNA"/>
</dbReference>
<evidence type="ECO:0000313" key="2">
    <source>
        <dbReference type="EMBL" id="PRW59480.1"/>
    </source>
</evidence>